<dbReference type="SUPFAM" id="SSF55729">
    <property type="entry name" value="Acyl-CoA N-acyltransferases (Nat)"/>
    <property type="match status" value="2"/>
</dbReference>
<comment type="similarity">
    <text evidence="1">Belongs to the FemABX family.</text>
</comment>
<dbReference type="Proteomes" id="UP000318380">
    <property type="component" value="Unassembled WGS sequence"/>
</dbReference>
<keyword evidence="5" id="KW-0012">Acyltransferase</keyword>
<dbReference type="GO" id="GO:0009252">
    <property type="term" value="P:peptidoglycan biosynthetic process"/>
    <property type="evidence" value="ECO:0007669"/>
    <property type="project" value="UniProtKB-KW"/>
</dbReference>
<keyword evidence="6" id="KW-0961">Cell wall biogenesis/degradation</keyword>
<evidence type="ECO:0000256" key="3">
    <source>
        <dbReference type="ARBA" id="ARBA00022960"/>
    </source>
</evidence>
<dbReference type="GO" id="GO:0016755">
    <property type="term" value="F:aminoacyltransferase activity"/>
    <property type="evidence" value="ECO:0007669"/>
    <property type="project" value="InterPro"/>
</dbReference>
<evidence type="ECO:0000256" key="5">
    <source>
        <dbReference type="ARBA" id="ARBA00023315"/>
    </source>
</evidence>
<sequence>MRANGWTGSAPEGFDSATVRGELTIGEIEPAEYQGAADLHGGRSFLQLASWAEVKPDWSSDLLAWRDADGRVVGTTLVLFRRLPGLSRWYAYVPEGPDIDWADPWLERWLDPLLDHLERRGAFAVRIGPPAALRRWQATTLKAAAGRRRHVDHVLADVVEPAGSAASDRLRSLGWQRCGAGRLAIDAQPRYQFQVPIGGRDHDLLAGFGKEWQRNIRKAMKVGVRTRRGSEHDLATFHELLRQTELRNGFRLGRSLAYYQRQYRALNRDAPDRMRLYLSSWNGEVLAAHTMNVVGRRAWYQTGGSASHRREVRPSHILQWTMMRDAQKLGAERYDMRGVSGCLDPEDPAFGLLRWKLGTGGELVETVGEWERPLPGPMNLALHRAMLRYRDRPNSLDG</sequence>
<dbReference type="PROSITE" id="PS51191">
    <property type="entry name" value="FEMABX"/>
    <property type="match status" value="1"/>
</dbReference>
<dbReference type="InterPro" id="IPR050644">
    <property type="entry name" value="PG_Glycine_Bridge_Synth"/>
</dbReference>
<dbReference type="Pfam" id="PF02388">
    <property type="entry name" value="FemAB"/>
    <property type="match status" value="2"/>
</dbReference>
<evidence type="ECO:0000256" key="4">
    <source>
        <dbReference type="ARBA" id="ARBA00022984"/>
    </source>
</evidence>
<evidence type="ECO:0000256" key="2">
    <source>
        <dbReference type="ARBA" id="ARBA00022679"/>
    </source>
</evidence>
<reference evidence="7 8" key="1">
    <citation type="submission" date="2019-06" db="EMBL/GenBank/DDBJ databases">
        <title>Sequencing the genomes of 1000 actinobacteria strains.</title>
        <authorList>
            <person name="Klenk H.-P."/>
        </authorList>
    </citation>
    <scope>NUCLEOTIDE SEQUENCE [LARGE SCALE GENOMIC DNA]</scope>
    <source>
        <strain evidence="7 8">DSM 24683</strain>
    </source>
</reference>
<accession>A0A561BX43</accession>
<dbReference type="GO" id="GO:0071555">
    <property type="term" value="P:cell wall organization"/>
    <property type="evidence" value="ECO:0007669"/>
    <property type="project" value="UniProtKB-KW"/>
</dbReference>
<dbReference type="EMBL" id="VIVK01000001">
    <property type="protein sequence ID" value="TWD83408.1"/>
    <property type="molecule type" value="Genomic_DNA"/>
</dbReference>
<keyword evidence="4" id="KW-0573">Peptidoglycan synthesis</keyword>
<dbReference type="PANTHER" id="PTHR36174">
    <property type="entry name" value="LIPID II:GLYCINE GLYCYLTRANSFERASE"/>
    <property type="match status" value="1"/>
</dbReference>
<name>A0A561BX43_9ACTN</name>
<organism evidence="7 8">
    <name type="scientific">Kribbella amoyensis</name>
    <dbReference type="NCBI Taxonomy" id="996641"/>
    <lineage>
        <taxon>Bacteria</taxon>
        <taxon>Bacillati</taxon>
        <taxon>Actinomycetota</taxon>
        <taxon>Actinomycetes</taxon>
        <taxon>Propionibacteriales</taxon>
        <taxon>Kribbellaceae</taxon>
        <taxon>Kribbella</taxon>
    </lineage>
</organism>
<dbReference type="InterPro" id="IPR003447">
    <property type="entry name" value="FEMABX"/>
</dbReference>
<evidence type="ECO:0000313" key="8">
    <source>
        <dbReference type="Proteomes" id="UP000318380"/>
    </source>
</evidence>
<dbReference type="OrthoDB" id="9793335at2"/>
<gene>
    <name evidence="7" type="ORF">FB561_4570</name>
</gene>
<dbReference type="InterPro" id="IPR016181">
    <property type="entry name" value="Acyl_CoA_acyltransferase"/>
</dbReference>
<keyword evidence="2 7" id="KW-0808">Transferase</keyword>
<dbReference type="AlphaFoldDB" id="A0A561BX43"/>
<dbReference type="RefSeq" id="WP_145809922.1">
    <property type="nucleotide sequence ID" value="NZ_VIVK01000001.1"/>
</dbReference>
<dbReference type="Gene3D" id="3.40.630.30">
    <property type="match status" value="2"/>
</dbReference>
<protein>
    <submittedName>
        <fullName evidence="7">Lipid II:glycine glycyltransferase (Peptidoglycan interpeptide bridge formation enzyme)</fullName>
    </submittedName>
</protein>
<keyword evidence="8" id="KW-1185">Reference proteome</keyword>
<proteinExistence type="inferred from homology"/>
<evidence type="ECO:0000256" key="1">
    <source>
        <dbReference type="ARBA" id="ARBA00009943"/>
    </source>
</evidence>
<comment type="caution">
    <text evidence="7">The sequence shown here is derived from an EMBL/GenBank/DDBJ whole genome shotgun (WGS) entry which is preliminary data.</text>
</comment>
<dbReference type="PANTHER" id="PTHR36174:SF1">
    <property type="entry name" value="LIPID II:GLYCINE GLYCYLTRANSFERASE"/>
    <property type="match status" value="1"/>
</dbReference>
<dbReference type="GO" id="GO:0008360">
    <property type="term" value="P:regulation of cell shape"/>
    <property type="evidence" value="ECO:0007669"/>
    <property type="project" value="UniProtKB-KW"/>
</dbReference>
<evidence type="ECO:0000256" key="6">
    <source>
        <dbReference type="ARBA" id="ARBA00023316"/>
    </source>
</evidence>
<evidence type="ECO:0000313" key="7">
    <source>
        <dbReference type="EMBL" id="TWD83408.1"/>
    </source>
</evidence>
<keyword evidence="3" id="KW-0133">Cell shape</keyword>